<protein>
    <submittedName>
        <fullName evidence="1">Uncharacterized protein</fullName>
    </submittedName>
</protein>
<sequence>MSMTTNNNKALVAQNPEQFHANRGCVCAPQVMR</sequence>
<organism evidence="1 2">
    <name type="scientific">Phytophthora nicotianae (strain INRA-310)</name>
    <name type="common">Phytophthora parasitica</name>
    <dbReference type="NCBI Taxonomy" id="761204"/>
    <lineage>
        <taxon>Eukaryota</taxon>
        <taxon>Sar</taxon>
        <taxon>Stramenopiles</taxon>
        <taxon>Oomycota</taxon>
        <taxon>Peronosporomycetes</taxon>
        <taxon>Peronosporales</taxon>
        <taxon>Peronosporaceae</taxon>
        <taxon>Phytophthora</taxon>
    </lineage>
</organism>
<dbReference type="EMBL" id="KI669584">
    <property type="protein sequence ID" value="ETN09878.1"/>
    <property type="molecule type" value="Genomic_DNA"/>
</dbReference>
<accession>W2Q9N2</accession>
<name>W2Q9N2_PHYN3</name>
<reference evidence="1 2" key="2">
    <citation type="submission" date="2013-11" db="EMBL/GenBank/DDBJ databases">
        <title>The Genome Sequence of Phytophthora parasitica INRA-310.</title>
        <authorList>
            <consortium name="The Broad Institute Genomics Platform"/>
            <person name="Russ C."/>
            <person name="Tyler B."/>
            <person name="Panabieres F."/>
            <person name="Shan W."/>
            <person name="Tripathy S."/>
            <person name="Grunwald N."/>
            <person name="Machado M."/>
            <person name="Johnson C.S."/>
            <person name="Arredondo F."/>
            <person name="Hong C."/>
            <person name="Coffey M."/>
            <person name="Young S.K."/>
            <person name="Zeng Q."/>
            <person name="Gargeya S."/>
            <person name="Fitzgerald M."/>
            <person name="Abouelleil A."/>
            <person name="Alvarado L."/>
            <person name="Chapman S.B."/>
            <person name="Gainer-Dewar J."/>
            <person name="Goldberg J."/>
            <person name="Griggs A."/>
            <person name="Gujja S."/>
            <person name="Hansen M."/>
            <person name="Howarth C."/>
            <person name="Imamovic A."/>
            <person name="Ireland A."/>
            <person name="Larimer J."/>
            <person name="McCowan C."/>
            <person name="Murphy C."/>
            <person name="Pearson M."/>
            <person name="Poon T.W."/>
            <person name="Priest M."/>
            <person name="Roberts A."/>
            <person name="Saif S."/>
            <person name="Shea T."/>
            <person name="Sykes S."/>
            <person name="Wortman J."/>
            <person name="Nusbaum C."/>
            <person name="Birren B."/>
        </authorList>
    </citation>
    <scope>NUCLEOTIDE SEQUENCE [LARGE SCALE GENOMIC DNA]</scope>
    <source>
        <strain evidence="1 2">INRA-310</strain>
    </source>
</reference>
<reference evidence="2" key="1">
    <citation type="submission" date="2011-12" db="EMBL/GenBank/DDBJ databases">
        <authorList>
            <consortium name="The Broad Institute Genome Sequencing Platform"/>
            <person name="Russ C."/>
            <person name="Tyler B."/>
            <person name="Panabieres F."/>
            <person name="Shan W."/>
            <person name="Tripathy S."/>
            <person name="Grunwald N."/>
            <person name="Machado M."/>
            <person name="Young S.K."/>
            <person name="Zeng Q."/>
            <person name="Gargeya S."/>
            <person name="Fitzgerald M."/>
            <person name="Haas B."/>
            <person name="Abouelleil A."/>
            <person name="Alvarado L."/>
            <person name="Arachchi H.M."/>
            <person name="Berlin A."/>
            <person name="Chapman S.B."/>
            <person name="Gearin G."/>
            <person name="Goldberg J."/>
            <person name="Griggs A."/>
            <person name="Gujja S."/>
            <person name="Hansen M."/>
            <person name="Heiman D."/>
            <person name="Howarth C."/>
            <person name="Larimer J."/>
            <person name="Lui A."/>
            <person name="MacDonald P.J.P."/>
            <person name="McCowen C."/>
            <person name="Montmayeur A."/>
            <person name="Murphy C."/>
            <person name="Neiman D."/>
            <person name="Pearson M."/>
            <person name="Priest M."/>
            <person name="Roberts A."/>
            <person name="Saif S."/>
            <person name="Shea T."/>
            <person name="Sisk P."/>
            <person name="Stolte C."/>
            <person name="Sykes S."/>
            <person name="Wortman J."/>
            <person name="Nusbaum C."/>
            <person name="Birren B."/>
        </authorList>
    </citation>
    <scope>NUCLEOTIDE SEQUENCE [LARGE SCALE GENOMIC DNA]</scope>
    <source>
        <strain evidence="2">INRA-310</strain>
    </source>
</reference>
<evidence type="ECO:0000313" key="2">
    <source>
        <dbReference type="Proteomes" id="UP000018817"/>
    </source>
</evidence>
<evidence type="ECO:0000313" key="1">
    <source>
        <dbReference type="EMBL" id="ETN09878.1"/>
    </source>
</evidence>
<proteinExistence type="predicted"/>
<dbReference type="AlphaFoldDB" id="W2Q9N2"/>
<dbReference type="GeneID" id="20191450"/>
<dbReference type="VEuPathDB" id="FungiDB:PPTG_22851"/>
<dbReference type="RefSeq" id="XP_008905024.1">
    <property type="nucleotide sequence ID" value="XM_008906776.1"/>
</dbReference>
<dbReference type="Proteomes" id="UP000018817">
    <property type="component" value="Unassembled WGS sequence"/>
</dbReference>
<gene>
    <name evidence="1" type="ORF">PPTG_22851</name>
</gene>